<dbReference type="GeneID" id="78506226"/>
<keyword evidence="3" id="KW-0670">Pyruvate</keyword>
<evidence type="ECO:0000256" key="1">
    <source>
        <dbReference type="SAM" id="SignalP"/>
    </source>
</evidence>
<accession>A0A239TBC6</accession>
<feature type="domain" description="Lipoyl-binding" evidence="2">
    <location>
        <begin position="38"/>
        <end position="96"/>
    </location>
</feature>
<dbReference type="SUPFAM" id="SSF51230">
    <property type="entry name" value="Single hybrid motif"/>
    <property type="match status" value="1"/>
</dbReference>
<evidence type="ECO:0000313" key="3">
    <source>
        <dbReference type="EMBL" id="SNU94264.1"/>
    </source>
</evidence>
<feature type="signal peptide" evidence="1">
    <location>
        <begin position="1"/>
        <end position="23"/>
    </location>
</feature>
<dbReference type="Proteomes" id="UP000215383">
    <property type="component" value="Chromosome 1"/>
</dbReference>
<dbReference type="InterPro" id="IPR011053">
    <property type="entry name" value="Single_hybrid_motif"/>
</dbReference>
<dbReference type="GO" id="GO:0016740">
    <property type="term" value="F:transferase activity"/>
    <property type="evidence" value="ECO:0007669"/>
    <property type="project" value="UniProtKB-KW"/>
</dbReference>
<dbReference type="RefSeq" id="WP_027890161.1">
    <property type="nucleotide sequence ID" value="NZ_LT906446.1"/>
</dbReference>
<keyword evidence="1" id="KW-0732">Signal</keyword>
<dbReference type="InterPro" id="IPR000089">
    <property type="entry name" value="Biotin_lipoyl"/>
</dbReference>
<sequence length="100" mass="10395">MKKRNIIFILVIAIFMVCAGSLAMGNAQVEQKAVVGGTVSHTITVGSVVKSGDSLVEISTLTGTTSASRATVDGTVKQILVKQGDEIKAGQVVAYIEQSE</sequence>
<dbReference type="Gene3D" id="2.40.50.100">
    <property type="match status" value="1"/>
</dbReference>
<organism evidence="3 4">
    <name type="scientific">Megamonas hypermegale</name>
    <dbReference type="NCBI Taxonomy" id="158847"/>
    <lineage>
        <taxon>Bacteria</taxon>
        <taxon>Bacillati</taxon>
        <taxon>Bacillota</taxon>
        <taxon>Negativicutes</taxon>
        <taxon>Selenomonadales</taxon>
        <taxon>Selenomonadaceae</taxon>
        <taxon>Megamonas</taxon>
    </lineage>
</organism>
<name>A0A239TBC6_9FIRM</name>
<evidence type="ECO:0000313" key="4">
    <source>
        <dbReference type="Proteomes" id="UP000215383"/>
    </source>
</evidence>
<keyword evidence="4" id="KW-1185">Reference proteome</keyword>
<dbReference type="AlphaFoldDB" id="A0A239TBC6"/>
<protein>
    <submittedName>
        <fullName evidence="3">Pyruvate/oxaloacetate carboxyltransferase</fullName>
    </submittedName>
</protein>
<dbReference type="Pfam" id="PF00364">
    <property type="entry name" value="Biotin_lipoyl"/>
    <property type="match status" value="1"/>
</dbReference>
<dbReference type="EMBL" id="LT906446">
    <property type="protein sequence ID" value="SNU94264.1"/>
    <property type="molecule type" value="Genomic_DNA"/>
</dbReference>
<feature type="chain" id="PRO_5039202437" evidence="1">
    <location>
        <begin position="24"/>
        <end position="100"/>
    </location>
</feature>
<reference evidence="3 4" key="1">
    <citation type="submission" date="2017-06" db="EMBL/GenBank/DDBJ databases">
        <authorList>
            <consortium name="Pathogen Informatics"/>
        </authorList>
    </citation>
    <scope>NUCLEOTIDE SEQUENCE [LARGE SCALE GENOMIC DNA]</scope>
    <source>
        <strain evidence="3 4">NCTC10570</strain>
    </source>
</reference>
<gene>
    <name evidence="3" type="ORF">SAMEA4364220_00183</name>
</gene>
<keyword evidence="3" id="KW-0808">Transferase</keyword>
<evidence type="ECO:0000259" key="2">
    <source>
        <dbReference type="Pfam" id="PF00364"/>
    </source>
</evidence>
<proteinExistence type="predicted"/>